<reference evidence="2" key="2">
    <citation type="submission" date="2020-11" db="EMBL/GenBank/DDBJ databases">
        <authorList>
            <person name="McCartney M.A."/>
            <person name="Auch B."/>
            <person name="Kono T."/>
            <person name="Mallez S."/>
            <person name="Becker A."/>
            <person name="Gohl D.M."/>
            <person name="Silverstein K.A.T."/>
            <person name="Koren S."/>
            <person name="Bechman K.B."/>
            <person name="Herman A."/>
            <person name="Abrahante J.E."/>
            <person name="Garbe J."/>
        </authorList>
    </citation>
    <scope>NUCLEOTIDE SEQUENCE</scope>
    <source>
        <strain evidence="2">Duluth1</strain>
        <tissue evidence="2">Whole animal</tissue>
    </source>
</reference>
<protein>
    <submittedName>
        <fullName evidence="2">Uncharacterized protein</fullName>
    </submittedName>
</protein>
<accession>A0A9D4LP66</accession>
<evidence type="ECO:0000256" key="1">
    <source>
        <dbReference type="SAM" id="MobiDB-lite"/>
    </source>
</evidence>
<proteinExistence type="predicted"/>
<sequence>MLKLAQTDQQTDQPTNQPTNRQGKNNMSPTTISFQCRINRPETKPFQKCPKHAFIHNSLIHPSIPPSIHPKSYTIFYRSLIHLSIHPPTHPSIHLSSQPYTQLL</sequence>
<dbReference type="AlphaFoldDB" id="A0A9D4LP66"/>
<dbReference type="Proteomes" id="UP000828390">
    <property type="component" value="Unassembled WGS sequence"/>
</dbReference>
<evidence type="ECO:0000313" key="2">
    <source>
        <dbReference type="EMBL" id="KAH3862133.1"/>
    </source>
</evidence>
<reference evidence="2" key="1">
    <citation type="journal article" date="2019" name="bioRxiv">
        <title>The Genome of the Zebra Mussel, Dreissena polymorpha: A Resource for Invasive Species Research.</title>
        <authorList>
            <person name="McCartney M.A."/>
            <person name="Auch B."/>
            <person name="Kono T."/>
            <person name="Mallez S."/>
            <person name="Zhang Y."/>
            <person name="Obille A."/>
            <person name="Becker A."/>
            <person name="Abrahante J.E."/>
            <person name="Garbe J."/>
            <person name="Badalamenti J.P."/>
            <person name="Herman A."/>
            <person name="Mangelson H."/>
            <person name="Liachko I."/>
            <person name="Sullivan S."/>
            <person name="Sone E.D."/>
            <person name="Koren S."/>
            <person name="Silverstein K.A.T."/>
            <person name="Beckman K.B."/>
            <person name="Gohl D.M."/>
        </authorList>
    </citation>
    <scope>NUCLEOTIDE SEQUENCE</scope>
    <source>
        <strain evidence="2">Duluth1</strain>
        <tissue evidence="2">Whole animal</tissue>
    </source>
</reference>
<feature type="compositionally biased region" description="Low complexity" evidence="1">
    <location>
        <begin position="1"/>
        <end position="20"/>
    </location>
</feature>
<gene>
    <name evidence="2" type="ORF">DPMN_025096</name>
</gene>
<feature type="compositionally biased region" description="Polar residues" evidence="1">
    <location>
        <begin position="21"/>
        <end position="30"/>
    </location>
</feature>
<organism evidence="2 3">
    <name type="scientific">Dreissena polymorpha</name>
    <name type="common">Zebra mussel</name>
    <name type="synonym">Mytilus polymorpha</name>
    <dbReference type="NCBI Taxonomy" id="45954"/>
    <lineage>
        <taxon>Eukaryota</taxon>
        <taxon>Metazoa</taxon>
        <taxon>Spiralia</taxon>
        <taxon>Lophotrochozoa</taxon>
        <taxon>Mollusca</taxon>
        <taxon>Bivalvia</taxon>
        <taxon>Autobranchia</taxon>
        <taxon>Heteroconchia</taxon>
        <taxon>Euheterodonta</taxon>
        <taxon>Imparidentia</taxon>
        <taxon>Neoheterodontei</taxon>
        <taxon>Myida</taxon>
        <taxon>Dreissenoidea</taxon>
        <taxon>Dreissenidae</taxon>
        <taxon>Dreissena</taxon>
    </lineage>
</organism>
<comment type="caution">
    <text evidence="2">The sequence shown here is derived from an EMBL/GenBank/DDBJ whole genome shotgun (WGS) entry which is preliminary data.</text>
</comment>
<name>A0A9D4LP66_DREPO</name>
<dbReference type="EMBL" id="JAIWYP010000002">
    <property type="protein sequence ID" value="KAH3862133.1"/>
    <property type="molecule type" value="Genomic_DNA"/>
</dbReference>
<evidence type="ECO:0000313" key="3">
    <source>
        <dbReference type="Proteomes" id="UP000828390"/>
    </source>
</evidence>
<feature type="region of interest" description="Disordered" evidence="1">
    <location>
        <begin position="1"/>
        <end position="30"/>
    </location>
</feature>
<keyword evidence="3" id="KW-1185">Reference proteome</keyword>